<organism evidence="1 2">
    <name type="scientific">Arctium lappa</name>
    <name type="common">Greater burdock</name>
    <name type="synonym">Lappa major</name>
    <dbReference type="NCBI Taxonomy" id="4217"/>
    <lineage>
        <taxon>Eukaryota</taxon>
        <taxon>Viridiplantae</taxon>
        <taxon>Streptophyta</taxon>
        <taxon>Embryophyta</taxon>
        <taxon>Tracheophyta</taxon>
        <taxon>Spermatophyta</taxon>
        <taxon>Magnoliopsida</taxon>
        <taxon>eudicotyledons</taxon>
        <taxon>Gunneridae</taxon>
        <taxon>Pentapetalae</taxon>
        <taxon>asterids</taxon>
        <taxon>campanulids</taxon>
        <taxon>Asterales</taxon>
        <taxon>Asteraceae</taxon>
        <taxon>Carduoideae</taxon>
        <taxon>Cardueae</taxon>
        <taxon>Arctiinae</taxon>
        <taxon>Arctium</taxon>
    </lineage>
</organism>
<sequence length="102" mass="11723">MQVVISGMGCKFDFEKEMQVLISGRRCQFDFGKEMPRKFVTLLTEHRNDGEEEYRGTPPSAPTSKFHNSTSSSCSIHSRLFSFSVPFLSHTVSPKNTHWRLH</sequence>
<accession>A0ACB8Y2K4</accession>
<reference evidence="2" key="1">
    <citation type="journal article" date="2022" name="Mol. Ecol. Resour.">
        <title>The genomes of chicory, endive, great burdock and yacon provide insights into Asteraceae palaeo-polyploidization history and plant inulin production.</title>
        <authorList>
            <person name="Fan W."/>
            <person name="Wang S."/>
            <person name="Wang H."/>
            <person name="Wang A."/>
            <person name="Jiang F."/>
            <person name="Liu H."/>
            <person name="Zhao H."/>
            <person name="Xu D."/>
            <person name="Zhang Y."/>
        </authorList>
    </citation>
    <scope>NUCLEOTIDE SEQUENCE [LARGE SCALE GENOMIC DNA]</scope>
    <source>
        <strain evidence="2">cv. Niubang</strain>
    </source>
</reference>
<name>A0ACB8Y2K4_ARCLA</name>
<comment type="caution">
    <text evidence="1">The sequence shown here is derived from an EMBL/GenBank/DDBJ whole genome shotgun (WGS) entry which is preliminary data.</text>
</comment>
<reference evidence="1 2" key="2">
    <citation type="journal article" date="2022" name="Mol. Ecol. Resour.">
        <title>The genomes of chicory, endive, great burdock and yacon provide insights into Asteraceae paleo-polyploidization history and plant inulin production.</title>
        <authorList>
            <person name="Fan W."/>
            <person name="Wang S."/>
            <person name="Wang H."/>
            <person name="Wang A."/>
            <person name="Jiang F."/>
            <person name="Liu H."/>
            <person name="Zhao H."/>
            <person name="Xu D."/>
            <person name="Zhang Y."/>
        </authorList>
    </citation>
    <scope>NUCLEOTIDE SEQUENCE [LARGE SCALE GENOMIC DNA]</scope>
    <source>
        <strain evidence="2">cv. Niubang</strain>
    </source>
</reference>
<gene>
    <name evidence="1" type="ORF">L6452_37303</name>
</gene>
<dbReference type="Proteomes" id="UP001055879">
    <property type="component" value="Linkage Group LG14"/>
</dbReference>
<evidence type="ECO:0000313" key="1">
    <source>
        <dbReference type="EMBL" id="KAI3678024.1"/>
    </source>
</evidence>
<evidence type="ECO:0000313" key="2">
    <source>
        <dbReference type="Proteomes" id="UP001055879"/>
    </source>
</evidence>
<protein>
    <submittedName>
        <fullName evidence="1">Uncharacterized protein</fullName>
    </submittedName>
</protein>
<proteinExistence type="predicted"/>
<dbReference type="EMBL" id="CM042060">
    <property type="protein sequence ID" value="KAI3678024.1"/>
    <property type="molecule type" value="Genomic_DNA"/>
</dbReference>
<keyword evidence="2" id="KW-1185">Reference proteome</keyword>